<keyword evidence="3" id="KW-1185">Reference proteome</keyword>
<comment type="caution">
    <text evidence="2">The sequence shown here is derived from an EMBL/GenBank/DDBJ whole genome shotgun (WGS) entry which is preliminary data.</text>
</comment>
<dbReference type="CDD" id="cd09272">
    <property type="entry name" value="RNase_HI_RT_Ty1"/>
    <property type="match status" value="1"/>
</dbReference>
<dbReference type="Proteomes" id="UP001165121">
    <property type="component" value="Unassembled WGS sequence"/>
</dbReference>
<accession>A0A9W6WVD8</accession>
<protein>
    <submittedName>
        <fullName evidence="2">Unnamed protein product</fullName>
    </submittedName>
</protein>
<evidence type="ECO:0000313" key="2">
    <source>
        <dbReference type="EMBL" id="GMF18199.1"/>
    </source>
</evidence>
<organism evidence="2 3">
    <name type="scientific">Phytophthora fragariaefolia</name>
    <dbReference type="NCBI Taxonomy" id="1490495"/>
    <lineage>
        <taxon>Eukaryota</taxon>
        <taxon>Sar</taxon>
        <taxon>Stramenopiles</taxon>
        <taxon>Oomycota</taxon>
        <taxon>Peronosporomycetes</taxon>
        <taxon>Peronosporales</taxon>
        <taxon>Peronosporaceae</taxon>
        <taxon>Phytophthora</taxon>
    </lineage>
</organism>
<dbReference type="Pfam" id="PF07727">
    <property type="entry name" value="RVT_2"/>
    <property type="match status" value="1"/>
</dbReference>
<dbReference type="InterPro" id="IPR013103">
    <property type="entry name" value="RVT_2"/>
</dbReference>
<sequence>MCCLLKSLNSLKQASRVWFKLLKNVLEEQGYTILKLVVCVAVKIIDEQLVFIPLYVDDLILFAHNMELINKMMKMFIERFEMKDLEELHYMLGCERTIFINQRKYATSICERFGMDKCNGCKTPCTADQKLTKSMCAADADEKQLISARPYRSAVGSLIQTEKTVALHTTEAEYMALSLLLQEVVHLRQMLEELMVDQKRPTEVYVDNESATKL</sequence>
<dbReference type="OrthoDB" id="430476at2759"/>
<evidence type="ECO:0000259" key="1">
    <source>
        <dbReference type="Pfam" id="PF07727"/>
    </source>
</evidence>
<evidence type="ECO:0000313" key="3">
    <source>
        <dbReference type="Proteomes" id="UP001165121"/>
    </source>
</evidence>
<proteinExistence type="predicted"/>
<name>A0A9W6WVD8_9STRA</name>
<dbReference type="EMBL" id="BSXT01000121">
    <property type="protein sequence ID" value="GMF18199.1"/>
    <property type="molecule type" value="Genomic_DNA"/>
</dbReference>
<reference evidence="2" key="1">
    <citation type="submission" date="2023-04" db="EMBL/GenBank/DDBJ databases">
        <title>Phytophthora fragariaefolia NBRC 109709.</title>
        <authorList>
            <person name="Ichikawa N."/>
            <person name="Sato H."/>
            <person name="Tonouchi N."/>
        </authorList>
    </citation>
    <scope>NUCLEOTIDE SEQUENCE</scope>
    <source>
        <strain evidence="2">NBRC 109709</strain>
    </source>
</reference>
<gene>
    <name evidence="2" type="ORF">Pfra01_000151800</name>
</gene>
<dbReference type="AlphaFoldDB" id="A0A9W6WVD8"/>
<feature type="domain" description="Reverse transcriptase Ty1/copia-type" evidence="1">
    <location>
        <begin position="2"/>
        <end position="126"/>
    </location>
</feature>